<dbReference type="PANTHER" id="PTHR44998">
    <property type="match status" value="1"/>
</dbReference>
<accession>A0A2R4XJZ8</accession>
<keyword evidence="11" id="KW-1185">Reference proteome</keyword>
<dbReference type="Pfam" id="PF13844">
    <property type="entry name" value="Glyco_transf_41"/>
    <property type="match status" value="2"/>
</dbReference>
<dbReference type="PROSITE" id="PS50293">
    <property type="entry name" value="TPR_REGION"/>
    <property type="match status" value="1"/>
</dbReference>
<keyword evidence="6" id="KW-0677">Repeat</keyword>
<evidence type="ECO:0000256" key="7">
    <source>
        <dbReference type="ARBA" id="ARBA00022803"/>
    </source>
</evidence>
<dbReference type="EC" id="2.4.1.255" evidence="3"/>
<evidence type="ECO:0000256" key="4">
    <source>
        <dbReference type="ARBA" id="ARBA00022676"/>
    </source>
</evidence>
<dbReference type="Pfam" id="PF14559">
    <property type="entry name" value="TPR_19"/>
    <property type="match status" value="1"/>
</dbReference>
<organism evidence="10 11">
    <name type="scientific">Orrella marina</name>
    <dbReference type="NCBI Taxonomy" id="2163011"/>
    <lineage>
        <taxon>Bacteria</taxon>
        <taxon>Pseudomonadati</taxon>
        <taxon>Pseudomonadota</taxon>
        <taxon>Betaproteobacteria</taxon>
        <taxon>Burkholderiales</taxon>
        <taxon>Alcaligenaceae</taxon>
        <taxon>Orrella</taxon>
    </lineage>
</organism>
<dbReference type="SUPFAM" id="SSF48452">
    <property type="entry name" value="TPR-like"/>
    <property type="match status" value="1"/>
</dbReference>
<comment type="similarity">
    <text evidence="2">Belongs to the glycosyltransferase 41 family. O-GlcNAc transferase subfamily.</text>
</comment>
<feature type="repeat" description="TPR" evidence="8">
    <location>
        <begin position="118"/>
        <end position="151"/>
    </location>
</feature>
<dbReference type="PROSITE" id="PS50005">
    <property type="entry name" value="TPR"/>
    <property type="match status" value="4"/>
</dbReference>
<dbReference type="Gene3D" id="3.40.50.11380">
    <property type="match status" value="1"/>
</dbReference>
<evidence type="ECO:0000256" key="5">
    <source>
        <dbReference type="ARBA" id="ARBA00022679"/>
    </source>
</evidence>
<name>A0A2R4XJZ8_9BURK</name>
<dbReference type="InterPro" id="IPR013105">
    <property type="entry name" value="TPR_2"/>
</dbReference>
<dbReference type="Pfam" id="PF13432">
    <property type="entry name" value="TPR_16"/>
    <property type="match status" value="1"/>
</dbReference>
<dbReference type="Proteomes" id="UP000244571">
    <property type="component" value="Chromosome"/>
</dbReference>
<dbReference type="InterPro" id="IPR011990">
    <property type="entry name" value="TPR-like_helical_dom_sf"/>
</dbReference>
<feature type="domain" description="O-GlcNAc transferase C-terminal" evidence="9">
    <location>
        <begin position="531"/>
        <end position="720"/>
    </location>
</feature>
<gene>
    <name evidence="10" type="ORF">DBV39_10675</name>
</gene>
<feature type="repeat" description="TPR" evidence="8">
    <location>
        <begin position="254"/>
        <end position="287"/>
    </location>
</feature>
<dbReference type="AlphaFoldDB" id="A0A2R4XJZ8"/>
<evidence type="ECO:0000259" key="9">
    <source>
        <dbReference type="Pfam" id="PF13844"/>
    </source>
</evidence>
<feature type="repeat" description="TPR" evidence="8">
    <location>
        <begin position="220"/>
        <end position="253"/>
    </location>
</feature>
<dbReference type="Gene3D" id="1.25.40.10">
    <property type="entry name" value="Tetratricopeptide repeat domain"/>
    <property type="match status" value="3"/>
</dbReference>
<reference evidence="10 11" key="1">
    <citation type="submission" date="2018-04" db="EMBL/GenBank/DDBJ databases">
        <title>Bordetella sp. HZ20 isolated from seawater.</title>
        <authorList>
            <person name="Sun C."/>
        </authorList>
    </citation>
    <scope>NUCLEOTIDE SEQUENCE [LARGE SCALE GENOMIC DNA]</scope>
    <source>
        <strain evidence="10 11">HZ20</strain>
    </source>
</reference>
<dbReference type="GO" id="GO:0097363">
    <property type="term" value="F:protein O-acetylglucosaminyltransferase activity"/>
    <property type="evidence" value="ECO:0007669"/>
    <property type="project" value="UniProtKB-EC"/>
</dbReference>
<evidence type="ECO:0000313" key="10">
    <source>
        <dbReference type="EMBL" id="AWB34098.1"/>
    </source>
</evidence>
<dbReference type="EMBL" id="CP028901">
    <property type="protein sequence ID" value="AWB34098.1"/>
    <property type="molecule type" value="Genomic_DNA"/>
</dbReference>
<dbReference type="Pfam" id="PF07719">
    <property type="entry name" value="TPR_2"/>
    <property type="match status" value="1"/>
</dbReference>
<sequence>MGNSSTSTRCASCIGIGHTLTGCRQVRVWVPRICFLGVAQEIKTGEYVNPEQSIDQAAHLLQSGKPGKAAQILKRVIQKVPSHAHAHHLYGLSLFQERQFTMAARSVGKAIALEPGNPVFRNNLGLILIADGQADKAIDTHTEAINLDPSRPDSYFHRANVYRHEGDFVRAVEDYEQVLKWDPYAVEAMSNLASVLISLFEYERAGKLLDDALVIRPGFAHAWNNLGLLRQQTDQPDEAESAFSKAIECAADFLEAHVNLGSLLMRLNRYAQAVQVFQKVLKLNPAQAFIYGNLAYCQSMLCDWSQYRQVWSRIEEQTRRGGLACGPIIFLNGSDDPVLARKLALAYTRFFVPDLAMAPFVHRPRQSTKLRIGYFSTDYREHPVATLIVGVLEQHDREQFEIYGYALNKDDGSAMRKRMHQAFDQFIDISGMADEKVVEMTREHQLDIAVDLNGYTEGCRPAIFGTRVAPVQLSYLGFPGTSGAAHFDYTVADRHIIPQDSQAFYTEQLLYMPECFQPNDDSRTLSTDKLTRGEFGLPEDAVVFCCFNKLYKLNPEVFTSWMQILQQVKGSVLWLYTEDETARQNLRREATKTGVSPERLVFAGRTEKYEHHLARYRLADLFLDTFPYTAHTTASDAMWAGLPVLTRSGQSLASRVGESLLMTLGMDELVTRTIPEFINKAVELANEGEPGSRQGFERLKSMLGKARQDSSLYDTKQYARWLELGYRMVHARASEGLSPQTLSVPR</sequence>
<evidence type="ECO:0000256" key="6">
    <source>
        <dbReference type="ARBA" id="ARBA00022737"/>
    </source>
</evidence>
<evidence type="ECO:0000256" key="2">
    <source>
        <dbReference type="ARBA" id="ARBA00005386"/>
    </source>
</evidence>
<keyword evidence="4" id="KW-0328">Glycosyltransferase</keyword>
<evidence type="ECO:0000256" key="3">
    <source>
        <dbReference type="ARBA" id="ARBA00011970"/>
    </source>
</evidence>
<dbReference type="SUPFAM" id="SSF53756">
    <property type="entry name" value="UDP-Glycosyltransferase/glycogen phosphorylase"/>
    <property type="match status" value="1"/>
</dbReference>
<evidence type="ECO:0000256" key="1">
    <source>
        <dbReference type="ARBA" id="ARBA00004922"/>
    </source>
</evidence>
<dbReference type="Gene3D" id="3.40.50.2000">
    <property type="entry name" value="Glycogen Phosphorylase B"/>
    <property type="match status" value="1"/>
</dbReference>
<proteinExistence type="inferred from homology"/>
<dbReference type="KEGG" id="boz:DBV39_10675"/>
<evidence type="ECO:0000256" key="8">
    <source>
        <dbReference type="PROSITE-ProRule" id="PRU00339"/>
    </source>
</evidence>
<dbReference type="InterPro" id="IPR019734">
    <property type="entry name" value="TPR_rpt"/>
</dbReference>
<dbReference type="InterPro" id="IPR029489">
    <property type="entry name" value="OGT/SEC/SPY_C"/>
</dbReference>
<keyword evidence="5" id="KW-0808">Transferase</keyword>
<protein>
    <recommendedName>
        <fullName evidence="3">protein O-GlcNAc transferase</fullName>
        <ecNumber evidence="3">2.4.1.255</ecNumber>
    </recommendedName>
</protein>
<feature type="domain" description="O-GlcNAc transferase C-terminal" evidence="9">
    <location>
        <begin position="359"/>
        <end position="521"/>
    </location>
</feature>
<feature type="repeat" description="TPR" evidence="8">
    <location>
        <begin position="152"/>
        <end position="185"/>
    </location>
</feature>
<comment type="pathway">
    <text evidence="1">Protein modification; protein glycosylation.</text>
</comment>
<keyword evidence="7 8" id="KW-0802">TPR repeat</keyword>
<evidence type="ECO:0000313" key="11">
    <source>
        <dbReference type="Proteomes" id="UP000244571"/>
    </source>
</evidence>
<dbReference type="PANTHER" id="PTHR44998:SF1">
    <property type="entry name" value="UDP-N-ACETYLGLUCOSAMINE--PEPTIDE N-ACETYLGLUCOSAMINYLTRANSFERASE 110 KDA SUBUNIT"/>
    <property type="match status" value="1"/>
</dbReference>
<dbReference type="SMART" id="SM00028">
    <property type="entry name" value="TPR"/>
    <property type="match status" value="7"/>
</dbReference>